<reference evidence="2" key="1">
    <citation type="submission" date="2023-03" db="EMBL/GenBank/DDBJ databases">
        <authorList>
            <person name="Julca I."/>
        </authorList>
    </citation>
    <scope>NUCLEOTIDE SEQUENCE</scope>
</reference>
<keyword evidence="3" id="KW-1185">Reference proteome</keyword>
<sequence length="270" mass="28243">MSIATGGDKIPSVTAGDLLNYNVAQPSPQLQEKQSSQGKQKQPQEPIPVVIIQQEEASQVADPKVAQAATLLGAAGALVAPAVIGVATATATDNQATNIFAAAAVSNTRPPIIESSEKRDMAVVSTKIADDNSFSSQSLQLIDAQINGQNFSSPARESSVVKEDQVNASIAPITQLSPQQPSADIPPAVNSKLMVQNLQLQSDPNLPLLIVENSNLNSTLPYSSPLPSKELSSQNNSTIGSKLNPKAAEFSCSPRPQIPLLQILLLISAP</sequence>
<name>A0AAV1D6M7_OLDCO</name>
<feature type="region of interest" description="Disordered" evidence="1">
    <location>
        <begin position="21"/>
        <end position="44"/>
    </location>
</feature>
<gene>
    <name evidence="2" type="ORF">OLC1_LOCUS12001</name>
</gene>
<dbReference type="Proteomes" id="UP001161247">
    <property type="component" value="Chromosome 4"/>
</dbReference>
<evidence type="ECO:0000256" key="1">
    <source>
        <dbReference type="SAM" id="MobiDB-lite"/>
    </source>
</evidence>
<evidence type="ECO:0000313" key="3">
    <source>
        <dbReference type="Proteomes" id="UP001161247"/>
    </source>
</evidence>
<proteinExistence type="predicted"/>
<accession>A0AAV1D6M7</accession>
<dbReference type="AlphaFoldDB" id="A0AAV1D6M7"/>
<feature type="compositionally biased region" description="Low complexity" evidence="1">
    <location>
        <begin position="29"/>
        <end position="44"/>
    </location>
</feature>
<protein>
    <submittedName>
        <fullName evidence="2">OLC1v1000997C1</fullName>
    </submittedName>
</protein>
<evidence type="ECO:0000313" key="2">
    <source>
        <dbReference type="EMBL" id="CAI9102690.1"/>
    </source>
</evidence>
<dbReference type="EMBL" id="OX459121">
    <property type="protein sequence ID" value="CAI9102690.1"/>
    <property type="molecule type" value="Genomic_DNA"/>
</dbReference>
<organism evidence="2 3">
    <name type="scientific">Oldenlandia corymbosa var. corymbosa</name>
    <dbReference type="NCBI Taxonomy" id="529605"/>
    <lineage>
        <taxon>Eukaryota</taxon>
        <taxon>Viridiplantae</taxon>
        <taxon>Streptophyta</taxon>
        <taxon>Embryophyta</taxon>
        <taxon>Tracheophyta</taxon>
        <taxon>Spermatophyta</taxon>
        <taxon>Magnoliopsida</taxon>
        <taxon>eudicotyledons</taxon>
        <taxon>Gunneridae</taxon>
        <taxon>Pentapetalae</taxon>
        <taxon>asterids</taxon>
        <taxon>lamiids</taxon>
        <taxon>Gentianales</taxon>
        <taxon>Rubiaceae</taxon>
        <taxon>Rubioideae</taxon>
        <taxon>Spermacoceae</taxon>
        <taxon>Hedyotis-Oldenlandia complex</taxon>
        <taxon>Oldenlandia</taxon>
    </lineage>
</organism>